<feature type="region of interest" description="Disordered" evidence="7">
    <location>
        <begin position="1"/>
        <end position="38"/>
    </location>
</feature>
<reference evidence="9 10" key="1">
    <citation type="journal article" date="2012" name="Nucleic Acids Res.">
        <title>Sequencing of the smallest Apicomplexan genome from the human pathogen Babesia microti.</title>
        <authorList>
            <person name="Cornillot E."/>
            <person name="Hadj-Kaddour K."/>
            <person name="Dassouli A."/>
            <person name="Noel B."/>
            <person name="Ranwez V."/>
            <person name="Vacherie B."/>
            <person name="Augagneur Y."/>
            <person name="Bres V."/>
            <person name="Duclos A."/>
            <person name="Randazzo S."/>
            <person name="Carcy B."/>
            <person name="Debierre-Grockiego F."/>
            <person name="Delbecq S."/>
            <person name="Moubri-Menage K."/>
            <person name="Shams-Eldin H."/>
            <person name="Usmani-Brown S."/>
            <person name="Bringaud F."/>
            <person name="Wincker P."/>
            <person name="Vivares C.P."/>
            <person name="Schwarz R.T."/>
            <person name="Schetters T.P."/>
            <person name="Krause P.J."/>
            <person name="Gorenflot A."/>
            <person name="Berry V."/>
            <person name="Barbe V."/>
            <person name="Ben Mamoun C."/>
        </authorList>
    </citation>
    <scope>NUCLEOTIDE SEQUENCE [LARGE SCALE GENOMIC DNA]</scope>
    <source>
        <strain evidence="9 10">RI</strain>
    </source>
</reference>
<dbReference type="PANTHER" id="PTHR12311">
    <property type="entry name" value="ACTIVATOR OF BASAL TRANSCRIPTION 1"/>
    <property type="match status" value="1"/>
</dbReference>
<dbReference type="Gene3D" id="3.30.70.330">
    <property type="match status" value="1"/>
</dbReference>
<dbReference type="Proteomes" id="UP000002899">
    <property type="component" value="Chromosome II"/>
</dbReference>
<dbReference type="GO" id="GO:0000480">
    <property type="term" value="P:endonucleolytic cleavage in 5'-ETS of tricistronic rRNA transcript (SSU-rRNA, 5.8S rRNA, LSU-rRNA)"/>
    <property type="evidence" value="ECO:0007669"/>
    <property type="project" value="TreeGrafter"/>
</dbReference>
<evidence type="ECO:0000313" key="9">
    <source>
        <dbReference type="EMBL" id="SJK85858.1"/>
    </source>
</evidence>
<dbReference type="OrthoDB" id="287393at2759"/>
<evidence type="ECO:0000256" key="6">
    <source>
        <dbReference type="SAM" id="Coils"/>
    </source>
</evidence>
<name>A0A1R4AA21_BABMR</name>
<dbReference type="EMBL" id="FO082872">
    <property type="protein sequence ID" value="SJK85858.1"/>
    <property type="molecule type" value="Genomic_DNA"/>
</dbReference>
<keyword evidence="6" id="KW-0175">Coiled coil</keyword>
<dbReference type="KEGG" id="bmic:BMR1_02g00980"/>
<dbReference type="InterPro" id="IPR034353">
    <property type="entry name" value="ABT1/ESF2_RRM"/>
</dbReference>
<dbReference type="InterPro" id="IPR012677">
    <property type="entry name" value="Nucleotide-bd_a/b_plait_sf"/>
</dbReference>
<dbReference type="GO" id="GO:0000447">
    <property type="term" value="P:endonucleolytic cleavage in ITS1 to separate SSU-rRNA from 5.8S rRNA and LSU-rRNA from tricistronic rRNA transcript (SSU-rRNA, 5.8S rRNA, LSU-rRNA)"/>
    <property type="evidence" value="ECO:0007669"/>
    <property type="project" value="TreeGrafter"/>
</dbReference>
<evidence type="ECO:0000259" key="8">
    <source>
        <dbReference type="PROSITE" id="PS50102"/>
    </source>
</evidence>
<evidence type="ECO:0000256" key="3">
    <source>
        <dbReference type="ARBA" id="ARBA00022884"/>
    </source>
</evidence>
<reference evidence="9 10" key="3">
    <citation type="journal article" date="2016" name="Sci. Rep.">
        <title>Genome-wide diversity and gene expression profiling of Babesia microti isolates identify polymorphic genes that mediate host-pathogen interactions.</title>
        <authorList>
            <person name="Silva J.C."/>
            <person name="Cornillot E."/>
            <person name="McCracken C."/>
            <person name="Usmani-Brown S."/>
            <person name="Dwivedi A."/>
            <person name="Ifeonu O.O."/>
            <person name="Crabtree J."/>
            <person name="Gotia H.T."/>
            <person name="Virji A.Z."/>
            <person name="Reynes C."/>
            <person name="Colinge J."/>
            <person name="Kumar V."/>
            <person name="Lawres L."/>
            <person name="Pazzi J.E."/>
            <person name="Pablo J.V."/>
            <person name="Hung C."/>
            <person name="Brancato J."/>
            <person name="Kumari P."/>
            <person name="Orvis J."/>
            <person name="Tretina K."/>
            <person name="Chibucos M."/>
            <person name="Ott S."/>
            <person name="Sadzewicz L."/>
            <person name="Sengamalay N."/>
            <person name="Shetty A.C."/>
            <person name="Su Q."/>
            <person name="Tallon L."/>
            <person name="Fraser C.M."/>
            <person name="Frutos R."/>
            <person name="Molina D.M."/>
            <person name="Krause P.J."/>
            <person name="Ben Mamoun C."/>
        </authorList>
    </citation>
    <scope>NUCLEOTIDE SEQUENCE [LARGE SCALE GENOMIC DNA]</scope>
    <source>
        <strain evidence="9 10">RI</strain>
    </source>
</reference>
<proteinExistence type="inferred from homology"/>
<reference evidence="9 10" key="2">
    <citation type="journal article" date="2013" name="PLoS ONE">
        <title>Whole genome mapping and re-organization of the nuclear and mitochondrial genomes of Babesia microti isolates.</title>
        <authorList>
            <person name="Cornillot E."/>
            <person name="Dassouli A."/>
            <person name="Garg A."/>
            <person name="Pachikara N."/>
            <person name="Randazzo S."/>
            <person name="Depoix D."/>
            <person name="Carcy B."/>
            <person name="Delbecq S."/>
            <person name="Frutos R."/>
            <person name="Silva J.C."/>
            <person name="Sutton R."/>
            <person name="Krause P.J."/>
            <person name="Mamoun C.B."/>
        </authorList>
    </citation>
    <scope>NUCLEOTIDE SEQUENCE [LARGE SCALE GENOMIC DNA]</scope>
    <source>
        <strain evidence="9 10">RI</strain>
    </source>
</reference>
<dbReference type="GO" id="GO:0003723">
    <property type="term" value="F:RNA binding"/>
    <property type="evidence" value="ECO:0007669"/>
    <property type="project" value="UniProtKB-UniRule"/>
</dbReference>
<organism evidence="9 10">
    <name type="scientific">Babesia microti (strain RI)</name>
    <dbReference type="NCBI Taxonomy" id="1133968"/>
    <lineage>
        <taxon>Eukaryota</taxon>
        <taxon>Sar</taxon>
        <taxon>Alveolata</taxon>
        <taxon>Apicomplexa</taxon>
        <taxon>Aconoidasida</taxon>
        <taxon>Piroplasmida</taxon>
        <taxon>Babesiidae</taxon>
        <taxon>Babesia</taxon>
    </lineage>
</organism>
<dbReference type="PANTHER" id="PTHR12311:SF7">
    <property type="entry name" value="ACTIVATOR OF BASAL TRANSCRIPTION 1"/>
    <property type="match status" value="1"/>
</dbReference>
<gene>
    <name evidence="9" type="ORF">BMR1_02g00980</name>
</gene>
<dbReference type="RefSeq" id="XP_012647969.2">
    <property type="nucleotide sequence ID" value="XM_012792515.2"/>
</dbReference>
<dbReference type="GeneID" id="24423984"/>
<dbReference type="VEuPathDB" id="PiroplasmaDB:BMR1_02g00980"/>
<dbReference type="AlphaFoldDB" id="A0A1R4AA21"/>
<dbReference type="PROSITE" id="PS50102">
    <property type="entry name" value="RRM"/>
    <property type="match status" value="1"/>
</dbReference>
<dbReference type="GO" id="GO:0005730">
    <property type="term" value="C:nucleolus"/>
    <property type="evidence" value="ECO:0007669"/>
    <property type="project" value="UniProtKB-SubCell"/>
</dbReference>
<dbReference type="GO" id="GO:0000472">
    <property type="term" value="P:endonucleolytic cleavage to generate mature 5'-end of SSU-rRNA from (SSU-rRNA, 5.8S rRNA, LSU-rRNA)"/>
    <property type="evidence" value="ECO:0007669"/>
    <property type="project" value="TreeGrafter"/>
</dbReference>
<evidence type="ECO:0000256" key="7">
    <source>
        <dbReference type="SAM" id="MobiDB-lite"/>
    </source>
</evidence>
<evidence type="ECO:0000256" key="2">
    <source>
        <dbReference type="ARBA" id="ARBA00005819"/>
    </source>
</evidence>
<dbReference type="CDD" id="cd12263">
    <property type="entry name" value="RRM_ABT1_like"/>
    <property type="match status" value="1"/>
</dbReference>
<evidence type="ECO:0000256" key="1">
    <source>
        <dbReference type="ARBA" id="ARBA00004604"/>
    </source>
</evidence>
<dbReference type="SUPFAM" id="SSF54928">
    <property type="entry name" value="RNA-binding domain, RBD"/>
    <property type="match status" value="1"/>
</dbReference>
<dbReference type="InterPro" id="IPR039119">
    <property type="entry name" value="ABT1/Esf2"/>
</dbReference>
<comment type="subcellular location">
    <subcellularLocation>
        <location evidence="1">Nucleus</location>
        <location evidence="1">Nucleolus</location>
    </subcellularLocation>
</comment>
<keyword evidence="10" id="KW-1185">Reference proteome</keyword>
<keyword evidence="4" id="KW-0539">Nucleus</keyword>
<protein>
    <submittedName>
        <fullName evidence="9">ESF2, ABT1, ESF2/ABP1 family protein</fullName>
    </submittedName>
</protein>
<accession>A0A1R4AA21</accession>
<dbReference type="InterPro" id="IPR000504">
    <property type="entry name" value="RRM_dom"/>
</dbReference>
<evidence type="ECO:0000313" key="10">
    <source>
        <dbReference type="Proteomes" id="UP000002899"/>
    </source>
</evidence>
<keyword evidence="3 5" id="KW-0694">RNA-binding</keyword>
<feature type="domain" description="RRM" evidence="8">
    <location>
        <begin position="41"/>
        <end position="131"/>
    </location>
</feature>
<dbReference type="InterPro" id="IPR035979">
    <property type="entry name" value="RBD_domain_sf"/>
</dbReference>
<feature type="coiled-coil region" evidence="6">
    <location>
        <begin position="151"/>
        <end position="178"/>
    </location>
</feature>
<dbReference type="GO" id="GO:0034462">
    <property type="term" value="P:small-subunit processome assembly"/>
    <property type="evidence" value="ECO:0007669"/>
    <property type="project" value="TreeGrafter"/>
</dbReference>
<comment type="similarity">
    <text evidence="2">Belongs to the ESF2/ABP1 family.</text>
</comment>
<sequence length="226" mass="26264">MTGTDYNNDLSQTTGDVVNGQQNAMPQDKSSTNWPPSDNSGVIYISRIPPKMNPSKLRSLLTAFGKINRIYLMPTKYTKKVGRNLVSKRRIDLFSQGWVEFYDKRDAKAVANQLNATIIGGKKRKNKWHDDMWTIKYLPKFKWRHLQEYMHSNKERDKADIQQRIISLKRENAHYLEQLEAEKRIIKIGEKRRKNNKDFSFGVKPKHKVNPTNTSVSSKLLQVIAS</sequence>
<evidence type="ECO:0000256" key="5">
    <source>
        <dbReference type="PROSITE-ProRule" id="PRU00176"/>
    </source>
</evidence>
<evidence type="ECO:0000256" key="4">
    <source>
        <dbReference type="ARBA" id="ARBA00023242"/>
    </source>
</evidence>